<dbReference type="OrthoDB" id="10027808at2759"/>
<dbReference type="AlphaFoldDB" id="A0A814C1R7"/>
<evidence type="ECO:0000313" key="4">
    <source>
        <dbReference type="EMBL" id="CAF3754599.1"/>
    </source>
</evidence>
<dbReference type="EMBL" id="CAJOBC010002029">
    <property type="protein sequence ID" value="CAF3711611.1"/>
    <property type="molecule type" value="Genomic_DNA"/>
</dbReference>
<dbReference type="EMBL" id="CAJNOQ010002030">
    <property type="protein sequence ID" value="CAF0934102.1"/>
    <property type="molecule type" value="Genomic_DNA"/>
</dbReference>
<evidence type="ECO:0000313" key="5">
    <source>
        <dbReference type="Proteomes" id="UP000663829"/>
    </source>
</evidence>
<sequence>MKYLIRRQFSITSSVKKFEIQDQRKNEYKVKAKLTNNKLPFNIKISNIYKKDEFCIIERDKTEKQCYQISLNNKKFATIKYYFVQTNNVIYHINIGSTKQYSVSSNDLKYRALTIIDVPMDNLIDNVNNNDRQILIQVSNQFSKLTDTYHVIVNDIKYSLGYLAIAILLDLHERKRQD</sequence>
<dbReference type="Proteomes" id="UP000682733">
    <property type="component" value="Unassembled WGS sequence"/>
</dbReference>
<accession>A0A814C1R7</accession>
<name>A0A814C1R7_9BILA</name>
<evidence type="ECO:0000313" key="1">
    <source>
        <dbReference type="EMBL" id="CAF0934102.1"/>
    </source>
</evidence>
<protein>
    <submittedName>
        <fullName evidence="1">Uncharacterized protein</fullName>
    </submittedName>
</protein>
<proteinExistence type="predicted"/>
<evidence type="ECO:0000313" key="2">
    <source>
        <dbReference type="EMBL" id="CAF0984214.1"/>
    </source>
</evidence>
<organism evidence="1 5">
    <name type="scientific">Didymodactylos carnosus</name>
    <dbReference type="NCBI Taxonomy" id="1234261"/>
    <lineage>
        <taxon>Eukaryota</taxon>
        <taxon>Metazoa</taxon>
        <taxon>Spiralia</taxon>
        <taxon>Gnathifera</taxon>
        <taxon>Rotifera</taxon>
        <taxon>Eurotatoria</taxon>
        <taxon>Bdelloidea</taxon>
        <taxon>Philodinida</taxon>
        <taxon>Philodinidae</taxon>
        <taxon>Didymodactylos</taxon>
    </lineage>
</organism>
<dbReference type="Proteomes" id="UP000681722">
    <property type="component" value="Unassembled WGS sequence"/>
</dbReference>
<dbReference type="EMBL" id="CAJOBA010005797">
    <property type="protein sequence ID" value="CAF3754599.1"/>
    <property type="molecule type" value="Genomic_DNA"/>
</dbReference>
<reference evidence="1" key="1">
    <citation type="submission" date="2021-02" db="EMBL/GenBank/DDBJ databases">
        <authorList>
            <person name="Nowell W R."/>
        </authorList>
    </citation>
    <scope>NUCLEOTIDE SEQUENCE</scope>
</reference>
<evidence type="ECO:0000313" key="3">
    <source>
        <dbReference type="EMBL" id="CAF3711611.1"/>
    </source>
</evidence>
<comment type="caution">
    <text evidence="1">The sequence shown here is derived from an EMBL/GenBank/DDBJ whole genome shotgun (WGS) entry which is preliminary data.</text>
</comment>
<dbReference type="EMBL" id="CAJNOK010005791">
    <property type="protein sequence ID" value="CAF0984214.1"/>
    <property type="molecule type" value="Genomic_DNA"/>
</dbReference>
<dbReference type="Proteomes" id="UP000663829">
    <property type="component" value="Unassembled WGS sequence"/>
</dbReference>
<keyword evidence="5" id="KW-1185">Reference proteome</keyword>
<dbReference type="Proteomes" id="UP000677228">
    <property type="component" value="Unassembled WGS sequence"/>
</dbReference>
<gene>
    <name evidence="1" type="ORF">GPM918_LOCUS10346</name>
    <name evidence="2" type="ORF">OVA965_LOCUS13741</name>
    <name evidence="3" type="ORF">SRO942_LOCUS10346</name>
    <name evidence="4" type="ORF">TMI583_LOCUS13744</name>
</gene>